<protein>
    <submittedName>
        <fullName evidence="1">Uncharacterized protein</fullName>
    </submittedName>
</protein>
<name>A0A653IFK6_9BACL</name>
<evidence type="ECO:0000313" key="2">
    <source>
        <dbReference type="Proteomes" id="UP000439752"/>
    </source>
</evidence>
<accession>A0A653IFK6</accession>
<evidence type="ECO:0000313" key="1">
    <source>
        <dbReference type="EMBL" id="VWX38047.1"/>
    </source>
</evidence>
<dbReference type="Proteomes" id="UP000439752">
    <property type="component" value="Unassembled WGS sequence"/>
</dbReference>
<reference evidence="1 2" key="1">
    <citation type="submission" date="2019-10" db="EMBL/GenBank/DDBJ databases">
        <authorList>
            <person name="Karimi E."/>
        </authorList>
    </citation>
    <scope>NUCLEOTIDE SEQUENCE [LARGE SCALE GENOMIC DNA]</scope>
    <source>
        <strain evidence="1">Exiguobacterium sp. 9Y</strain>
    </source>
</reference>
<organism evidence="1 2">
    <name type="scientific">Exiguobacterium oxidotolerans</name>
    <dbReference type="NCBI Taxonomy" id="223958"/>
    <lineage>
        <taxon>Bacteria</taxon>
        <taxon>Bacillati</taxon>
        <taxon>Bacillota</taxon>
        <taxon>Bacilli</taxon>
        <taxon>Bacillales</taxon>
        <taxon>Bacillales Family XII. Incertae Sedis</taxon>
        <taxon>Exiguobacterium</taxon>
    </lineage>
</organism>
<gene>
    <name evidence="1" type="ORF">EXIGUO9Y_360324</name>
</gene>
<dbReference type="AlphaFoldDB" id="A0A653IFK6"/>
<sequence length="29" mass="3244">MTILYIPTIMLYDVSDTFPLVGNIGGREN</sequence>
<proteinExistence type="predicted"/>
<keyword evidence="2" id="KW-1185">Reference proteome</keyword>
<dbReference type="EMBL" id="CABWKQ010000030">
    <property type="protein sequence ID" value="VWX38047.1"/>
    <property type="molecule type" value="Genomic_DNA"/>
</dbReference>